<proteinExistence type="predicted"/>
<dbReference type="Proteomes" id="UP000000260">
    <property type="component" value="Chromosome"/>
</dbReference>
<keyword evidence="2" id="KW-1185">Reference proteome</keyword>
<name>A7MEN6_CROS8</name>
<dbReference type="KEGG" id="esa:ESA_03097"/>
<organism evidence="1 2">
    <name type="scientific">Cronobacter sakazakii (strain ATCC BAA-894)</name>
    <name type="common">Enterobacter sakazakii</name>
    <dbReference type="NCBI Taxonomy" id="290339"/>
    <lineage>
        <taxon>Bacteria</taxon>
        <taxon>Pseudomonadati</taxon>
        <taxon>Pseudomonadota</taxon>
        <taxon>Gammaproteobacteria</taxon>
        <taxon>Enterobacterales</taxon>
        <taxon>Enterobacteriaceae</taxon>
        <taxon>Cronobacter</taxon>
    </lineage>
</organism>
<dbReference type="RefSeq" id="WP_012125672.1">
    <property type="nucleotide sequence ID" value="NC_009778.1"/>
</dbReference>
<evidence type="ECO:0000313" key="2">
    <source>
        <dbReference type="Proteomes" id="UP000000260"/>
    </source>
</evidence>
<gene>
    <name evidence="1" type="ordered locus">ESA_03097</name>
</gene>
<sequence>MTTNPPRLASTIAISKIWREAYIKMALEYRRAGDRREKKLALLAAQLERMNVRELLGPAPF</sequence>
<dbReference type="AlphaFoldDB" id="A7MEN6"/>
<reference evidence="1 2" key="1">
    <citation type="journal article" date="2010" name="PLoS ONE">
        <title>Genome sequence of Cronobacter sakazakii BAA-894 and comparative genomic hybridization analysis with other Cronobacter species.</title>
        <authorList>
            <person name="Kucerova E."/>
            <person name="Clifton S.W."/>
            <person name="Xia X.Q."/>
            <person name="Long F."/>
            <person name="Porwollik S."/>
            <person name="Fulton L."/>
            <person name="Fronick C."/>
            <person name="Minx P."/>
            <person name="Kyung K."/>
            <person name="Warren W."/>
            <person name="Fulton R."/>
            <person name="Feng D."/>
            <person name="Wollam A."/>
            <person name="Shah N."/>
            <person name="Bhonagiri V."/>
            <person name="Nash W.E."/>
            <person name="Hallsworth-Pepin K."/>
            <person name="Wilson R.K."/>
            <person name="McClelland M."/>
            <person name="Forsythe S.J."/>
        </authorList>
    </citation>
    <scope>NUCLEOTIDE SEQUENCE [LARGE SCALE GENOMIC DNA]</scope>
    <source>
        <strain evidence="1 2">ATCC BAA-894</strain>
    </source>
</reference>
<protein>
    <submittedName>
        <fullName evidence="1">Uncharacterized protein</fullName>
    </submittedName>
</protein>
<dbReference type="EMBL" id="CP000783">
    <property type="protein sequence ID" value="ABU78326.1"/>
    <property type="molecule type" value="Genomic_DNA"/>
</dbReference>
<dbReference type="HOGENOM" id="CLU_2914748_0_0_6"/>
<evidence type="ECO:0000313" key="1">
    <source>
        <dbReference type="EMBL" id="ABU78326.1"/>
    </source>
</evidence>
<accession>A7MEN6</accession>